<keyword evidence="4" id="KW-0963">Cytoplasm</keyword>
<evidence type="ECO:0000256" key="5">
    <source>
        <dbReference type="ARBA" id="ARBA00023242"/>
    </source>
</evidence>
<dbReference type="OrthoDB" id="31005at2759"/>
<dbReference type="PANTHER" id="PTHR10741">
    <property type="entry name" value="TRANSLIN AND TRANSLIN ASSOCIATED PROTEIN X"/>
    <property type="match status" value="1"/>
</dbReference>
<dbReference type="CDD" id="cd14820">
    <property type="entry name" value="TRAX"/>
    <property type="match status" value="1"/>
</dbReference>
<dbReference type="Gene3D" id="1.20.58.190">
    <property type="entry name" value="Translin, domain 1"/>
    <property type="match status" value="1"/>
</dbReference>
<dbReference type="Pfam" id="PF01997">
    <property type="entry name" value="Translin"/>
    <property type="match status" value="1"/>
</dbReference>
<keyword evidence="5" id="KW-0539">Nucleus</keyword>
<dbReference type="EMBL" id="DS028096">
    <property type="protein sequence ID" value="KMP06498.1"/>
    <property type="molecule type" value="Genomic_DNA"/>
</dbReference>
<organism evidence="7 8">
    <name type="scientific">Coccidioides immitis RMSCC 2394</name>
    <dbReference type="NCBI Taxonomy" id="404692"/>
    <lineage>
        <taxon>Eukaryota</taxon>
        <taxon>Fungi</taxon>
        <taxon>Dikarya</taxon>
        <taxon>Ascomycota</taxon>
        <taxon>Pezizomycotina</taxon>
        <taxon>Eurotiomycetes</taxon>
        <taxon>Eurotiomycetidae</taxon>
        <taxon>Onygenales</taxon>
        <taxon>Onygenaceae</taxon>
        <taxon>Coccidioides</taxon>
    </lineage>
</organism>
<dbReference type="SUPFAM" id="SSF74784">
    <property type="entry name" value="Translin"/>
    <property type="match status" value="1"/>
</dbReference>
<dbReference type="InterPro" id="IPR016068">
    <property type="entry name" value="Translin_N"/>
</dbReference>
<protein>
    <submittedName>
        <fullName evidence="7">Translin-associated protein X</fullName>
    </submittedName>
</protein>
<dbReference type="STRING" id="404692.A0A0J6YHY8"/>
<feature type="region of interest" description="Disordered" evidence="6">
    <location>
        <begin position="1"/>
        <end position="26"/>
    </location>
</feature>
<dbReference type="InterPro" id="IPR002848">
    <property type="entry name" value="Translin_fam"/>
</dbReference>
<name>A0A0J6YHY8_COCIT</name>
<evidence type="ECO:0000313" key="8">
    <source>
        <dbReference type="Proteomes" id="UP000054565"/>
    </source>
</evidence>
<comment type="similarity">
    <text evidence="3">Belongs to the translin family.</text>
</comment>
<evidence type="ECO:0000313" key="7">
    <source>
        <dbReference type="EMBL" id="KMP06498.1"/>
    </source>
</evidence>
<dbReference type="GO" id="GO:0005737">
    <property type="term" value="C:cytoplasm"/>
    <property type="evidence" value="ECO:0007669"/>
    <property type="project" value="UniProtKB-SubCell"/>
</dbReference>
<dbReference type="InterPro" id="IPR036081">
    <property type="entry name" value="Translin_sf"/>
</dbReference>
<evidence type="ECO:0000256" key="3">
    <source>
        <dbReference type="ARBA" id="ARBA00005902"/>
    </source>
</evidence>
<evidence type="ECO:0000256" key="6">
    <source>
        <dbReference type="SAM" id="MobiDB-lite"/>
    </source>
</evidence>
<gene>
    <name evidence="7" type="ORF">CIRG_06179</name>
</gene>
<dbReference type="GO" id="GO:0043565">
    <property type="term" value="F:sequence-specific DNA binding"/>
    <property type="evidence" value="ECO:0007669"/>
    <property type="project" value="InterPro"/>
</dbReference>
<accession>A0A0J6YHY8</accession>
<proteinExistence type="inferred from homology"/>
<evidence type="ECO:0000256" key="4">
    <source>
        <dbReference type="ARBA" id="ARBA00022490"/>
    </source>
</evidence>
<dbReference type="AlphaFoldDB" id="A0A0J6YHY8"/>
<evidence type="ECO:0000256" key="2">
    <source>
        <dbReference type="ARBA" id="ARBA00004496"/>
    </source>
</evidence>
<sequence>MAGNKRSWEGNLIQRPQNDKDMADTEQTSPVQSLFMYFRNELDEHHDRRERIIKVSRDVTALSKKIIFSLHRIRNLNTPIPKSIAKENADRFSQIDTLFKSIAADVSGLNAWRYQHQTTWGVQEYIEALSFQHYIEKQRLITLEEVRSSLPPEILVTESDYVLGLFDLTGELMRFAITAMSMGGTRPRDTLASANVDGPSDVCGSGTSVEGIMVDLRELRAMFEKLNVPRNHSLMKDLGKKMEVMQASVEKVEKAAYGLLVRGKERPQGWMPDLSSSSAPVESY</sequence>
<reference evidence="8" key="1">
    <citation type="journal article" date="2010" name="Genome Res.">
        <title>Population genomic sequencing of Coccidioides fungi reveals recent hybridization and transposon control.</title>
        <authorList>
            <person name="Neafsey D.E."/>
            <person name="Barker B.M."/>
            <person name="Sharpton T.J."/>
            <person name="Stajich J.E."/>
            <person name="Park D.J."/>
            <person name="Whiston E."/>
            <person name="Hung C.-Y."/>
            <person name="McMahan C."/>
            <person name="White J."/>
            <person name="Sykes S."/>
            <person name="Heiman D."/>
            <person name="Young S."/>
            <person name="Zeng Q."/>
            <person name="Abouelleil A."/>
            <person name="Aftuck L."/>
            <person name="Bessette D."/>
            <person name="Brown A."/>
            <person name="FitzGerald M."/>
            <person name="Lui A."/>
            <person name="Macdonald J.P."/>
            <person name="Priest M."/>
            <person name="Orbach M.J."/>
            <person name="Galgiani J.N."/>
            <person name="Kirkland T.N."/>
            <person name="Cole G.T."/>
            <person name="Birren B.W."/>
            <person name="Henn M.R."/>
            <person name="Taylor J.W."/>
            <person name="Rounsley S.D."/>
        </authorList>
    </citation>
    <scope>NUCLEOTIDE SEQUENCE [LARGE SCALE GENOMIC DNA]</scope>
    <source>
        <strain evidence="8">RMSCC 2394</strain>
    </source>
</reference>
<dbReference type="Gene3D" id="1.20.58.200">
    <property type="entry name" value="Translin, domain 2"/>
    <property type="match status" value="1"/>
</dbReference>
<dbReference type="GO" id="GO:0005634">
    <property type="term" value="C:nucleus"/>
    <property type="evidence" value="ECO:0007669"/>
    <property type="project" value="UniProtKB-SubCell"/>
</dbReference>
<evidence type="ECO:0000256" key="1">
    <source>
        <dbReference type="ARBA" id="ARBA00004123"/>
    </source>
</evidence>
<comment type="subcellular location">
    <subcellularLocation>
        <location evidence="2">Cytoplasm</location>
    </subcellularLocation>
    <subcellularLocation>
        <location evidence="1">Nucleus</location>
    </subcellularLocation>
</comment>
<dbReference type="InterPro" id="IPR016069">
    <property type="entry name" value="Translin_C"/>
</dbReference>
<dbReference type="Proteomes" id="UP000054565">
    <property type="component" value="Unassembled WGS sequence"/>
</dbReference>